<reference evidence="2" key="1">
    <citation type="submission" date="2022-11" db="UniProtKB">
        <authorList>
            <consortium name="WormBaseParasite"/>
        </authorList>
    </citation>
    <scope>IDENTIFICATION</scope>
</reference>
<evidence type="ECO:0000313" key="1">
    <source>
        <dbReference type="Proteomes" id="UP000887569"/>
    </source>
</evidence>
<dbReference type="Proteomes" id="UP000887569">
    <property type="component" value="Unplaced"/>
</dbReference>
<proteinExistence type="predicted"/>
<keyword evidence="1" id="KW-1185">Reference proteome</keyword>
<sequence>FKMNVIFFNNTKIIAPLRNSASQAFTLFSCHNIPIDIAYFEYSTSYSDTIEQLEQYYSLMNGHGILFGATSCGPGAQRAVQTFAETNSHKLVNTTSINECTWMIVKAK</sequence>
<protein>
    <submittedName>
        <fullName evidence="2">Receptor ligand binding region domain-containing protein</fullName>
    </submittedName>
</protein>
<organism evidence="1 2">
    <name type="scientific">Parascaris univalens</name>
    <name type="common">Nematode worm</name>
    <dbReference type="NCBI Taxonomy" id="6257"/>
    <lineage>
        <taxon>Eukaryota</taxon>
        <taxon>Metazoa</taxon>
        <taxon>Ecdysozoa</taxon>
        <taxon>Nematoda</taxon>
        <taxon>Chromadorea</taxon>
        <taxon>Rhabditida</taxon>
        <taxon>Spirurina</taxon>
        <taxon>Ascaridomorpha</taxon>
        <taxon>Ascaridoidea</taxon>
        <taxon>Ascarididae</taxon>
        <taxon>Parascaris</taxon>
    </lineage>
</organism>
<dbReference type="WBParaSite" id="PgR094_g019_t01">
    <property type="protein sequence ID" value="PgR094_g019_t01"/>
    <property type="gene ID" value="PgR094_g019"/>
</dbReference>
<dbReference type="AlphaFoldDB" id="A0A915C7W7"/>
<accession>A0A915C7W7</accession>
<evidence type="ECO:0000313" key="2">
    <source>
        <dbReference type="WBParaSite" id="PgR094_g019_t01"/>
    </source>
</evidence>
<name>A0A915C7W7_PARUN</name>